<comment type="caution">
    <text evidence="2">The sequence shown here is derived from an EMBL/GenBank/DDBJ whole genome shotgun (WGS) entry which is preliminary data.</text>
</comment>
<evidence type="ECO:0000313" key="2">
    <source>
        <dbReference type="EMBL" id="KAB1063922.1"/>
    </source>
</evidence>
<dbReference type="OrthoDB" id="1412480at2"/>
<protein>
    <submittedName>
        <fullName evidence="2">DUF748 domain-containing protein</fullName>
    </submittedName>
</protein>
<dbReference type="RefSeq" id="WP_151167918.1">
    <property type="nucleotide sequence ID" value="NZ_WACR01000006.1"/>
</dbReference>
<accession>A0A6N6M693</accession>
<evidence type="ECO:0000256" key="1">
    <source>
        <dbReference type="SAM" id="Phobius"/>
    </source>
</evidence>
<sequence>MNLKKVVIWIVSILVIAIAGYFGLEKWVEYKLKKLLQSNETYLYSLYFEGVDVKLFDGSASLTKFKVSPNRSIVDQLIENKTNPEIIFQLKVKSVNLNKLSYFQLLNSELQIGELTISKPEVTLELLPKPDEKPPEDGNKKDYSSLFSFKSLLIKNFAIEEASASLHHYQTKSSKSRQIGSMDSFNMIAGQIQYNPEGSIQNRLSTEGIIIEASEVVFPNYEEKQIRLSRLKFDFNERKIQLKSGSVQHLESIEAFQRQTQFRKMWFRFQFSDLTIDEIDYESALYQNWLAEKLSVDSLNIQLFNNPRLPFPPDRKFPFFQSALKSIQNPIKIDSVLINNSALTYQIPGLKGEPRSQLEFEQINGYLKNVTNSLPTSGKTIFEVSCLPNNTGWLHSTWTFDLSSTEDDFFIAANATDLDLSKFNQLIEPQTRVHINSGNIPYLKLRMDGNKYQNHVKMNYEFRDADIEVFKYDQETGQKKKRKIASFLANLVIDNPLKDEYKFETKSTVNRPSETTFFKFIWLGILDGFKEGAFNNRYEKKEKP</sequence>
<dbReference type="AlphaFoldDB" id="A0A6N6M693"/>
<feature type="transmembrane region" description="Helical" evidence="1">
    <location>
        <begin position="6"/>
        <end position="24"/>
    </location>
</feature>
<gene>
    <name evidence="2" type="ORF">F3059_07750</name>
</gene>
<proteinExistence type="predicted"/>
<keyword evidence="3" id="KW-1185">Reference proteome</keyword>
<organism evidence="2 3">
    <name type="scientific">Salibacter halophilus</name>
    <dbReference type="NCBI Taxonomy" id="1803916"/>
    <lineage>
        <taxon>Bacteria</taxon>
        <taxon>Pseudomonadati</taxon>
        <taxon>Bacteroidota</taxon>
        <taxon>Flavobacteriia</taxon>
        <taxon>Flavobacteriales</taxon>
        <taxon>Salibacteraceae</taxon>
        <taxon>Salibacter</taxon>
    </lineage>
</organism>
<name>A0A6N6M693_9FLAO</name>
<keyword evidence="1" id="KW-0812">Transmembrane</keyword>
<dbReference type="EMBL" id="WACR01000006">
    <property type="protein sequence ID" value="KAB1063922.1"/>
    <property type="molecule type" value="Genomic_DNA"/>
</dbReference>
<evidence type="ECO:0000313" key="3">
    <source>
        <dbReference type="Proteomes" id="UP000435357"/>
    </source>
</evidence>
<keyword evidence="1" id="KW-1133">Transmembrane helix</keyword>
<dbReference type="Proteomes" id="UP000435357">
    <property type="component" value="Unassembled WGS sequence"/>
</dbReference>
<reference evidence="2 3" key="1">
    <citation type="submission" date="2019-09" db="EMBL/GenBank/DDBJ databases">
        <title>Genomes of Cryomorphaceae.</title>
        <authorList>
            <person name="Bowman J.P."/>
        </authorList>
    </citation>
    <scope>NUCLEOTIDE SEQUENCE [LARGE SCALE GENOMIC DNA]</scope>
    <source>
        <strain evidence="2 3">KCTC 52047</strain>
    </source>
</reference>
<keyword evidence="1" id="KW-0472">Membrane</keyword>